<dbReference type="Gene3D" id="3.80.10.10">
    <property type="entry name" value="Ribonuclease Inhibitor"/>
    <property type="match status" value="1"/>
</dbReference>
<protein>
    <submittedName>
        <fullName evidence="1">Uncharacterized protein</fullName>
    </submittedName>
</protein>
<dbReference type="InterPro" id="IPR032675">
    <property type="entry name" value="LRR_dom_sf"/>
</dbReference>
<reference evidence="1" key="1">
    <citation type="submission" date="2023-03" db="EMBL/GenBank/DDBJ databases">
        <title>Massive genome expansion in bonnet fungi (Mycena s.s.) driven by repeated elements and novel gene families across ecological guilds.</title>
        <authorList>
            <consortium name="Lawrence Berkeley National Laboratory"/>
            <person name="Harder C.B."/>
            <person name="Miyauchi S."/>
            <person name="Viragh M."/>
            <person name="Kuo A."/>
            <person name="Thoen E."/>
            <person name="Andreopoulos B."/>
            <person name="Lu D."/>
            <person name="Skrede I."/>
            <person name="Drula E."/>
            <person name="Henrissat B."/>
            <person name="Morin E."/>
            <person name="Kohler A."/>
            <person name="Barry K."/>
            <person name="LaButti K."/>
            <person name="Morin E."/>
            <person name="Salamov A."/>
            <person name="Lipzen A."/>
            <person name="Mereny Z."/>
            <person name="Hegedus B."/>
            <person name="Baldrian P."/>
            <person name="Stursova M."/>
            <person name="Weitz H."/>
            <person name="Taylor A."/>
            <person name="Grigoriev I.V."/>
            <person name="Nagy L.G."/>
            <person name="Martin F."/>
            <person name="Kauserud H."/>
        </authorList>
    </citation>
    <scope>NUCLEOTIDE SEQUENCE</scope>
    <source>
        <strain evidence="1">CBHHK067</strain>
    </source>
</reference>
<evidence type="ECO:0000313" key="2">
    <source>
        <dbReference type="Proteomes" id="UP001221757"/>
    </source>
</evidence>
<comment type="caution">
    <text evidence="1">The sequence shown here is derived from an EMBL/GenBank/DDBJ whole genome shotgun (WGS) entry which is preliminary data.</text>
</comment>
<sequence>MDGSTLPTDLERKIFETAALMHPNTIPVLLRVARRVLVWIEPLLYRVLRISSSDPLTVLDAVRRAMKAKPANFFRDNVRHICLSSLSWSVKDTYALLRLCPRVVTLSTMSRFLPPLHQIEQGPFALLQILLEMPQLRKWGGSLTNLFGSRAAIDPTHPVFRNITHLDLFDDLLDAQDARICTSLATMPALTHLSLFNEVRPGIFQRVLDECASLRALVHMWHDLHTWEAHKIAAEPPVTDVRFVVRVFHDYWADWEAGARGDTDRWAAADAFIERKRRGEIDPSYYWLDY</sequence>
<evidence type="ECO:0000313" key="1">
    <source>
        <dbReference type="EMBL" id="KAJ7705460.1"/>
    </source>
</evidence>
<dbReference type="AlphaFoldDB" id="A0AAD7GU98"/>
<name>A0AAD7GU98_MYCRO</name>
<keyword evidence="2" id="KW-1185">Reference proteome</keyword>
<proteinExistence type="predicted"/>
<accession>A0AAD7GU98</accession>
<dbReference type="EMBL" id="JARKIE010000008">
    <property type="protein sequence ID" value="KAJ7705460.1"/>
    <property type="molecule type" value="Genomic_DNA"/>
</dbReference>
<organism evidence="1 2">
    <name type="scientific">Mycena rosella</name>
    <name type="common">Pink bonnet</name>
    <name type="synonym">Agaricus rosellus</name>
    <dbReference type="NCBI Taxonomy" id="1033263"/>
    <lineage>
        <taxon>Eukaryota</taxon>
        <taxon>Fungi</taxon>
        <taxon>Dikarya</taxon>
        <taxon>Basidiomycota</taxon>
        <taxon>Agaricomycotina</taxon>
        <taxon>Agaricomycetes</taxon>
        <taxon>Agaricomycetidae</taxon>
        <taxon>Agaricales</taxon>
        <taxon>Marasmiineae</taxon>
        <taxon>Mycenaceae</taxon>
        <taxon>Mycena</taxon>
    </lineage>
</organism>
<dbReference type="Proteomes" id="UP001221757">
    <property type="component" value="Unassembled WGS sequence"/>
</dbReference>
<gene>
    <name evidence="1" type="ORF">B0H17DRAFT_1038052</name>
</gene>